<comment type="caution">
    <text evidence="1">The sequence shown here is derived from an EMBL/GenBank/DDBJ whole genome shotgun (WGS) entry which is preliminary data.</text>
</comment>
<gene>
    <name evidence="1" type="ORF">Rifp1Sym_fb00060</name>
</gene>
<reference evidence="1" key="1">
    <citation type="journal article" date="2011" name="ISME J.">
        <title>The endosymbionts of the deep-sea tubeworms Riftia pachyptila and Tevnia jerichonana share an identical physiology as revealed by proteogenomic analyses.</title>
        <authorList>
            <person name="Gardebrecht A."/>
            <person name="Markert S."/>
            <person name="Felbeck H."/>
            <person name="Thuermer A."/>
            <person name="Albrecht D."/>
            <person name="Wollherr A."/>
            <person name="Kabisch J."/>
            <person name="Lehmann R."/>
            <person name="Daniel R."/>
            <person name="Liesegang H."/>
            <person name="Hecker M."/>
            <person name="Sievert S.M."/>
            <person name="Schweder T."/>
        </authorList>
    </citation>
    <scope>NUCLEOTIDE SEQUENCE [LARGE SCALE GENOMIC DNA]</scope>
</reference>
<evidence type="ECO:0000313" key="2">
    <source>
        <dbReference type="Proteomes" id="UP000004491"/>
    </source>
</evidence>
<accession>G2DHI5</accession>
<name>G2DHI5_9GAMM</name>
<keyword evidence="2" id="KW-1185">Reference proteome</keyword>
<organism evidence="1 2">
    <name type="scientific">endosymbiont of Riftia pachyptila</name>
    <name type="common">vent Ph05</name>
    <dbReference type="NCBI Taxonomy" id="1048808"/>
    <lineage>
        <taxon>Bacteria</taxon>
        <taxon>Pseudomonadati</taxon>
        <taxon>Pseudomonadota</taxon>
        <taxon>Gammaproteobacteria</taxon>
        <taxon>sulfur-oxidizing symbionts</taxon>
    </lineage>
</organism>
<protein>
    <submittedName>
        <fullName evidence="1">Uncharacterized protein</fullName>
    </submittedName>
</protein>
<sequence>MIGTCAAFIDTLDIGIHAYMDVGKEREFRLAGC</sequence>
<proteinExistence type="predicted"/>
<dbReference type="AlphaFoldDB" id="G2DHI5"/>
<dbReference type="Proteomes" id="UP000004491">
    <property type="component" value="Unassembled WGS sequence"/>
</dbReference>
<dbReference type="EMBL" id="AFOC01000133">
    <property type="protein sequence ID" value="EGV49924.1"/>
    <property type="molecule type" value="Genomic_DNA"/>
</dbReference>
<evidence type="ECO:0000313" key="1">
    <source>
        <dbReference type="EMBL" id="EGV49924.1"/>
    </source>
</evidence>